<proteinExistence type="predicted"/>
<dbReference type="Proteomes" id="UP000470384">
    <property type="component" value="Unassembled WGS sequence"/>
</dbReference>
<gene>
    <name evidence="2" type="ORF">GTQ45_02040</name>
</gene>
<evidence type="ECO:0000313" key="3">
    <source>
        <dbReference type="Proteomes" id="UP000470384"/>
    </source>
</evidence>
<dbReference type="RefSeq" id="WP_160586601.1">
    <property type="nucleotide sequence ID" value="NZ_BMHN01000001.1"/>
</dbReference>
<keyword evidence="3" id="KW-1185">Reference proteome</keyword>
<protein>
    <submittedName>
        <fullName evidence="2">Uncharacterized protein</fullName>
    </submittedName>
</protein>
<keyword evidence="1" id="KW-0812">Transmembrane</keyword>
<reference evidence="2 3" key="1">
    <citation type="journal article" date="2016" name="Int. J. Syst. Evol. Microbiol.">
        <title>Pyruvatibacter mobilis gen. nov., sp. nov., a marine bacterium from the culture broth of Picochlorum sp. 122.</title>
        <authorList>
            <person name="Wang G."/>
            <person name="Tang M."/>
            <person name="Wu H."/>
            <person name="Dai S."/>
            <person name="Li T."/>
            <person name="Chen C."/>
            <person name="He H."/>
            <person name="Fan J."/>
            <person name="Xiang W."/>
            <person name="Li X."/>
        </authorList>
    </citation>
    <scope>NUCLEOTIDE SEQUENCE [LARGE SCALE GENOMIC DNA]</scope>
    <source>
        <strain evidence="2 3">GYP-11</strain>
    </source>
</reference>
<evidence type="ECO:0000313" key="2">
    <source>
        <dbReference type="EMBL" id="NBG94512.1"/>
    </source>
</evidence>
<organism evidence="2 3">
    <name type="scientific">Pyruvatibacter mobilis</name>
    <dbReference type="NCBI Taxonomy" id="1712261"/>
    <lineage>
        <taxon>Bacteria</taxon>
        <taxon>Pseudomonadati</taxon>
        <taxon>Pseudomonadota</taxon>
        <taxon>Alphaproteobacteria</taxon>
        <taxon>Hyphomicrobiales</taxon>
        <taxon>Parvibaculaceae</taxon>
        <taxon>Pyruvatibacter</taxon>
    </lineage>
</organism>
<dbReference type="GeneID" id="300653491"/>
<sequence>MDILNSLWDIFTHTIGLLVVLTLMGLPIKLFDLWIDYVDRKQRRENREDPHMLRTR</sequence>
<accession>A0A845Q7D5</accession>
<comment type="caution">
    <text evidence="2">The sequence shown here is derived from an EMBL/GenBank/DDBJ whole genome shotgun (WGS) entry which is preliminary data.</text>
</comment>
<keyword evidence="1" id="KW-0472">Membrane</keyword>
<evidence type="ECO:0000256" key="1">
    <source>
        <dbReference type="SAM" id="Phobius"/>
    </source>
</evidence>
<feature type="transmembrane region" description="Helical" evidence="1">
    <location>
        <begin position="15"/>
        <end position="35"/>
    </location>
</feature>
<keyword evidence="1" id="KW-1133">Transmembrane helix</keyword>
<dbReference type="AlphaFoldDB" id="A0A845Q7D5"/>
<dbReference type="EMBL" id="WXYQ01000001">
    <property type="protein sequence ID" value="NBG94512.1"/>
    <property type="molecule type" value="Genomic_DNA"/>
</dbReference>
<name>A0A845Q7D5_9HYPH</name>